<gene>
    <name evidence="1" type="ORF">SAMN00017405_0683</name>
</gene>
<proteinExistence type="predicted"/>
<evidence type="ECO:0000313" key="2">
    <source>
        <dbReference type="Proteomes" id="UP000192731"/>
    </source>
</evidence>
<sequence length="114" mass="13096">MKGLIKTTYNRYDGKLGYCMIPKRLSIKGKAHKVFENLLKQDFTAEKKNIKCCTDFTYTHLFNGSLRYNCLILDLYDRSIAATKTTNYLTTDLAIETLNEALGVTILLDQVKFK</sequence>
<dbReference type="EMBL" id="FWWT01000016">
    <property type="protein sequence ID" value="SMB89946.1"/>
    <property type="molecule type" value="Genomic_DNA"/>
</dbReference>
<dbReference type="AlphaFoldDB" id="A0A1W1V9M1"/>
<evidence type="ECO:0008006" key="3">
    <source>
        <dbReference type="Google" id="ProtNLM"/>
    </source>
</evidence>
<reference evidence="1 2" key="1">
    <citation type="submission" date="2017-04" db="EMBL/GenBank/DDBJ databases">
        <authorList>
            <person name="Afonso C.L."/>
            <person name="Miller P.J."/>
            <person name="Scott M.A."/>
            <person name="Spackman E."/>
            <person name="Goraichik I."/>
            <person name="Dimitrov K.M."/>
            <person name="Suarez D.L."/>
            <person name="Swayne D.E."/>
        </authorList>
    </citation>
    <scope>NUCLEOTIDE SEQUENCE [LARGE SCALE GENOMIC DNA]</scope>
    <source>
        <strain evidence="1 2">DSM 11270</strain>
    </source>
</reference>
<organism evidence="1 2">
    <name type="scientific">Desulfonispora thiosulfatigenes DSM 11270</name>
    <dbReference type="NCBI Taxonomy" id="656914"/>
    <lineage>
        <taxon>Bacteria</taxon>
        <taxon>Bacillati</taxon>
        <taxon>Bacillota</taxon>
        <taxon>Clostridia</taxon>
        <taxon>Eubacteriales</taxon>
        <taxon>Peptococcaceae</taxon>
        <taxon>Desulfonispora</taxon>
    </lineage>
</organism>
<dbReference type="STRING" id="656914.SAMN00017405_0683"/>
<name>A0A1W1V9M1_DESTI</name>
<evidence type="ECO:0000313" key="1">
    <source>
        <dbReference type="EMBL" id="SMB89946.1"/>
    </source>
</evidence>
<protein>
    <recommendedName>
        <fullName evidence="3">Integrase core domain-containing protein</fullName>
    </recommendedName>
</protein>
<accession>A0A1W1V9M1</accession>
<keyword evidence="2" id="KW-1185">Reference proteome</keyword>
<dbReference type="Proteomes" id="UP000192731">
    <property type="component" value="Unassembled WGS sequence"/>
</dbReference>